<accession>A0A919JU81</accession>
<protein>
    <recommendedName>
        <fullName evidence="6">Glycoside hydrolase family 127 protein</fullName>
    </recommendedName>
</protein>
<dbReference type="RefSeq" id="WP_203779711.1">
    <property type="nucleotide sequence ID" value="NZ_BOMV01000007.1"/>
</dbReference>
<reference evidence="4" key="1">
    <citation type="submission" date="2021-01" db="EMBL/GenBank/DDBJ databases">
        <title>Whole genome shotgun sequence of Actinoplanes rishiriensis NBRC 108556.</title>
        <authorList>
            <person name="Komaki H."/>
            <person name="Tamura T."/>
        </authorList>
    </citation>
    <scope>NUCLEOTIDE SEQUENCE</scope>
    <source>
        <strain evidence="4">NBRC 108556</strain>
    </source>
</reference>
<dbReference type="EMBL" id="BOMV01000007">
    <property type="protein sequence ID" value="GIE93497.1"/>
    <property type="molecule type" value="Genomic_DNA"/>
</dbReference>
<dbReference type="AlphaFoldDB" id="A0A919JU81"/>
<gene>
    <name evidence="4" type="ORF">Ari01nite_09620</name>
</gene>
<feature type="domain" description="Non-reducing end beta-L-arabinofuranosidase-like GH127 middle" evidence="2">
    <location>
        <begin position="418"/>
        <end position="472"/>
    </location>
</feature>
<dbReference type="Pfam" id="PF07944">
    <property type="entry name" value="Beta-AFase-like_GH127_cat"/>
    <property type="match status" value="1"/>
</dbReference>
<evidence type="ECO:0000259" key="3">
    <source>
        <dbReference type="Pfam" id="PF20737"/>
    </source>
</evidence>
<dbReference type="InterPro" id="IPR049049">
    <property type="entry name" value="Beta-AFase-like_GH127_C"/>
</dbReference>
<dbReference type="Pfam" id="PF20737">
    <property type="entry name" value="Glyco_hydro127C"/>
    <property type="match status" value="1"/>
</dbReference>
<keyword evidence="5" id="KW-1185">Reference proteome</keyword>
<organism evidence="4 5">
    <name type="scientific">Paractinoplanes rishiriensis</name>
    <dbReference type="NCBI Taxonomy" id="1050105"/>
    <lineage>
        <taxon>Bacteria</taxon>
        <taxon>Bacillati</taxon>
        <taxon>Actinomycetota</taxon>
        <taxon>Actinomycetes</taxon>
        <taxon>Micromonosporales</taxon>
        <taxon>Micromonosporaceae</taxon>
        <taxon>Paractinoplanes</taxon>
    </lineage>
</organism>
<dbReference type="InterPro" id="IPR049046">
    <property type="entry name" value="Beta-AFase-like_GH127_middle"/>
</dbReference>
<evidence type="ECO:0000259" key="2">
    <source>
        <dbReference type="Pfam" id="PF20736"/>
    </source>
</evidence>
<dbReference type="Proteomes" id="UP000636960">
    <property type="component" value="Unassembled WGS sequence"/>
</dbReference>
<dbReference type="SUPFAM" id="SSF48208">
    <property type="entry name" value="Six-hairpin glycosidases"/>
    <property type="match status" value="1"/>
</dbReference>
<proteinExistence type="predicted"/>
<feature type="domain" description="Non-reducing end beta-L-arabinofuranosidase-like GH127 C-terminal" evidence="3">
    <location>
        <begin position="498"/>
        <end position="601"/>
    </location>
</feature>
<dbReference type="GO" id="GO:0005975">
    <property type="term" value="P:carbohydrate metabolic process"/>
    <property type="evidence" value="ECO:0007669"/>
    <property type="project" value="InterPro"/>
</dbReference>
<dbReference type="PANTHER" id="PTHR43465">
    <property type="entry name" value="DUF1680 DOMAIN PROTEIN (AFU_ORTHOLOGUE AFUA_1G08910)"/>
    <property type="match status" value="1"/>
</dbReference>
<evidence type="ECO:0008006" key="6">
    <source>
        <dbReference type="Google" id="ProtNLM"/>
    </source>
</evidence>
<feature type="domain" description="Non-reducing end beta-L-arabinofuranosidase-like GH127 catalytic" evidence="1">
    <location>
        <begin position="22"/>
        <end position="407"/>
    </location>
</feature>
<evidence type="ECO:0000259" key="1">
    <source>
        <dbReference type="Pfam" id="PF07944"/>
    </source>
</evidence>
<dbReference type="Pfam" id="PF20736">
    <property type="entry name" value="Glyco_hydro127M"/>
    <property type="match status" value="1"/>
</dbReference>
<evidence type="ECO:0000313" key="5">
    <source>
        <dbReference type="Proteomes" id="UP000636960"/>
    </source>
</evidence>
<evidence type="ECO:0000313" key="4">
    <source>
        <dbReference type="EMBL" id="GIE93497.1"/>
    </source>
</evidence>
<dbReference type="InterPro" id="IPR012878">
    <property type="entry name" value="Beta-AFase-like_GH127_cat"/>
</dbReference>
<sequence>MTAYWGPVVPSRGVLRPVGPHQVRLTGGLWGRRQAVNGTATIEHCASWLDRMGWTGNFTEPNGAMRRGREFSDSEVYKLTEAMCWETARPGGNRHDERLARFTALIAGAQDADGYLHTAYGRPGQPARYRDMNFGHELYCAGHLIQAAVAAERTGAAPGLLQVACRVADHVGEAFADEGFCGHPEVETALVELYRVTGQQRYLDQAAAFVQRRGYKTLPEHEFGWGYFQDAVPVRDGEAFAGHAVRALYLAAGAVDVAVETGDDDLLHAIARQFDRTLARRTYLTGGMGSRHLDESFGEDFVLPSDRAYSETCAAVATVHLAHRLLLATGEMRYGDIVDRVLHNVIATAVADDGQSFFYAHTLHQRIPAPLPPPDHEQLRFGGGGRAPWFEVSCCLNNVARLLASLGTYFVTESDDGVQLHQFAPMRVEAAGLTLDVDTAYPDSGTVTVTVVDAPPEPRTLTLRLPAWAAGADAPEGVFRRVFRPGEQVRVELPMRPRWTFPDPRIDALRGCAAVEVGPLVMCAESIDQEADVRLDELQVDTSVAPEATAVKGRRTRPTDREWPYQSHRITTERPDPVVVPLLPYHRWARRGPSTMRVWLPTT</sequence>
<dbReference type="InterPro" id="IPR049174">
    <property type="entry name" value="Beta-AFase-like"/>
</dbReference>
<comment type="caution">
    <text evidence="4">The sequence shown here is derived from an EMBL/GenBank/DDBJ whole genome shotgun (WGS) entry which is preliminary data.</text>
</comment>
<dbReference type="PANTHER" id="PTHR43465:SF2">
    <property type="entry name" value="DUF1680 DOMAIN PROTEIN (AFU_ORTHOLOGUE AFUA_1G08910)"/>
    <property type="match status" value="1"/>
</dbReference>
<dbReference type="InterPro" id="IPR008928">
    <property type="entry name" value="6-hairpin_glycosidase_sf"/>
</dbReference>
<name>A0A919JU81_9ACTN</name>